<keyword evidence="10 13" id="KW-0472">Membrane</keyword>
<evidence type="ECO:0000256" key="2">
    <source>
        <dbReference type="ARBA" id="ARBA00008892"/>
    </source>
</evidence>
<dbReference type="GO" id="GO:0015078">
    <property type="term" value="F:proton transmembrane transporter activity"/>
    <property type="evidence" value="ECO:0007669"/>
    <property type="project" value="InterPro"/>
</dbReference>
<dbReference type="GO" id="GO:0045259">
    <property type="term" value="C:proton-transporting ATP synthase complex"/>
    <property type="evidence" value="ECO:0007669"/>
    <property type="project" value="UniProtKB-KW"/>
</dbReference>
<dbReference type="PANTHER" id="PTHR39937">
    <property type="entry name" value="ATP SYNTHASE PROTEIN 8"/>
    <property type="match status" value="1"/>
</dbReference>
<keyword evidence="11" id="KW-0066">ATP synthesis</keyword>
<evidence type="ECO:0000256" key="6">
    <source>
        <dbReference type="ARBA" id="ARBA00022781"/>
    </source>
</evidence>
<evidence type="ECO:0000256" key="12">
    <source>
        <dbReference type="RuleBase" id="RU003661"/>
    </source>
</evidence>
<evidence type="ECO:0000256" key="1">
    <source>
        <dbReference type="ARBA" id="ARBA00004304"/>
    </source>
</evidence>
<dbReference type="InterPro" id="IPR001421">
    <property type="entry name" value="ATP8_metazoa"/>
</dbReference>
<keyword evidence="5 12" id="KW-0812">Transmembrane</keyword>
<comment type="similarity">
    <text evidence="2 12">Belongs to the ATPase protein 8 family.</text>
</comment>
<keyword evidence="8 12" id="KW-0406">Ion transport</keyword>
<dbReference type="InterPro" id="IPR050635">
    <property type="entry name" value="ATPase_protein_8"/>
</dbReference>
<evidence type="ECO:0000256" key="7">
    <source>
        <dbReference type="ARBA" id="ARBA00022989"/>
    </source>
</evidence>
<dbReference type="AlphaFoldDB" id="A0A343D0G2"/>
<name>A0A343D0G2_9AVES</name>
<dbReference type="GO" id="GO:0031966">
    <property type="term" value="C:mitochondrial membrane"/>
    <property type="evidence" value="ECO:0007669"/>
    <property type="project" value="UniProtKB-SubCell"/>
</dbReference>
<sequence>MPQLNPAPWLYIMLASWLILALVIQPKLLPFTSTNALPNKTTMTANTPSWDWPWI</sequence>
<evidence type="ECO:0000256" key="4">
    <source>
        <dbReference type="ARBA" id="ARBA00022547"/>
    </source>
</evidence>
<organism evidence="14">
    <name type="scientific">Gyps fulvus</name>
    <name type="common">Eurasian griffon</name>
    <dbReference type="NCBI Taxonomy" id="36247"/>
    <lineage>
        <taxon>Eukaryota</taxon>
        <taxon>Metazoa</taxon>
        <taxon>Chordata</taxon>
        <taxon>Craniata</taxon>
        <taxon>Vertebrata</taxon>
        <taxon>Euteleostomi</taxon>
        <taxon>Archelosauria</taxon>
        <taxon>Archosauria</taxon>
        <taxon>Dinosauria</taxon>
        <taxon>Saurischia</taxon>
        <taxon>Theropoda</taxon>
        <taxon>Coelurosauria</taxon>
        <taxon>Aves</taxon>
        <taxon>Neognathae</taxon>
        <taxon>Neoaves</taxon>
        <taxon>Telluraves</taxon>
        <taxon>Accipitrimorphae</taxon>
        <taxon>Accipitriformes</taxon>
        <taxon>Accipitridae</taxon>
        <taxon>Accipitrinae</taxon>
        <taxon>Gyps</taxon>
    </lineage>
</organism>
<keyword evidence="9 12" id="KW-0496">Mitochondrion</keyword>
<keyword evidence="3 12" id="KW-0813">Transport</keyword>
<feature type="transmembrane region" description="Helical" evidence="13">
    <location>
        <begin position="6"/>
        <end position="24"/>
    </location>
</feature>
<comment type="subcellular location">
    <subcellularLocation>
        <location evidence="1 12">Mitochondrion membrane</location>
        <topology evidence="1 12">Single-pass membrane protein</topology>
    </subcellularLocation>
</comment>
<dbReference type="Pfam" id="PF00895">
    <property type="entry name" value="ATP-synt_8"/>
    <property type="match status" value="1"/>
</dbReference>
<protein>
    <recommendedName>
        <fullName evidence="12">ATP synthase complex subunit 8</fullName>
    </recommendedName>
</protein>
<dbReference type="PANTHER" id="PTHR39937:SF1">
    <property type="entry name" value="ATP SYNTHASE PROTEIN 8"/>
    <property type="match status" value="1"/>
</dbReference>
<dbReference type="EMBL" id="KX893247">
    <property type="protein sequence ID" value="ARR28308.1"/>
    <property type="molecule type" value="Genomic_DNA"/>
</dbReference>
<evidence type="ECO:0000256" key="13">
    <source>
        <dbReference type="SAM" id="Phobius"/>
    </source>
</evidence>
<evidence type="ECO:0000256" key="11">
    <source>
        <dbReference type="ARBA" id="ARBA00023310"/>
    </source>
</evidence>
<reference evidence="14" key="1">
    <citation type="submission" date="2016-09" db="EMBL/GenBank/DDBJ databases">
        <title>Genetic diversity and evolutionary history of the Sardinian griffon vulture (Gyps fulvus) population as inferred by the mitochondrial DNA analysis.</title>
        <authorList>
            <person name="Mereu P."/>
            <person name="Decandia L."/>
            <person name="Leoni G."/>
            <person name="Naitana S."/>
        </authorList>
    </citation>
    <scope>NUCLEOTIDE SEQUENCE</scope>
    <source>
        <tissue evidence="14">Blood</tissue>
    </source>
</reference>
<keyword evidence="4 12" id="KW-0138">CF(0)</keyword>
<geneLocation type="mitochondrion" evidence="14"/>
<keyword evidence="7 13" id="KW-1133">Transmembrane helix</keyword>
<evidence type="ECO:0000256" key="10">
    <source>
        <dbReference type="ARBA" id="ARBA00023136"/>
    </source>
</evidence>
<keyword evidence="6 12" id="KW-0375">Hydrogen ion transport</keyword>
<dbReference type="GO" id="GO:0015986">
    <property type="term" value="P:proton motive force-driven ATP synthesis"/>
    <property type="evidence" value="ECO:0007669"/>
    <property type="project" value="InterPro"/>
</dbReference>
<evidence type="ECO:0000256" key="3">
    <source>
        <dbReference type="ARBA" id="ARBA00022448"/>
    </source>
</evidence>
<evidence type="ECO:0000313" key="14">
    <source>
        <dbReference type="EMBL" id="ARR28308.1"/>
    </source>
</evidence>
<evidence type="ECO:0000256" key="5">
    <source>
        <dbReference type="ARBA" id="ARBA00022692"/>
    </source>
</evidence>
<evidence type="ECO:0000256" key="8">
    <source>
        <dbReference type="ARBA" id="ARBA00023065"/>
    </source>
</evidence>
<accession>A0A343D0G2</accession>
<proteinExistence type="inferred from homology"/>
<gene>
    <name evidence="14" type="primary">ATP8</name>
</gene>
<evidence type="ECO:0000256" key="9">
    <source>
        <dbReference type="ARBA" id="ARBA00023128"/>
    </source>
</evidence>